<dbReference type="PANTHER" id="PTHR43751:SF3">
    <property type="entry name" value="SULFATASE N-TERMINAL DOMAIN-CONTAINING PROTEIN"/>
    <property type="match status" value="1"/>
</dbReference>
<comment type="caution">
    <text evidence="3">The sequence shown here is derived from an EMBL/GenBank/DDBJ whole genome shotgun (WGS) entry which is preliminary data.</text>
</comment>
<reference evidence="3" key="1">
    <citation type="submission" date="2022-11" db="EMBL/GenBank/DDBJ databases">
        <title>Marilongibacter aestuarii gen. nov., sp. nov., isolated from tidal flat sediment.</title>
        <authorList>
            <person name="Jiayan W."/>
        </authorList>
    </citation>
    <scope>NUCLEOTIDE SEQUENCE</scope>
    <source>
        <strain evidence="3">Z1-6</strain>
    </source>
</reference>
<gene>
    <name evidence="3" type="ORF">OU798_15875</name>
</gene>
<evidence type="ECO:0000256" key="1">
    <source>
        <dbReference type="SAM" id="SignalP"/>
    </source>
</evidence>
<name>A0A9X3F7B5_9BACT</name>
<dbReference type="Proteomes" id="UP001145087">
    <property type="component" value="Unassembled WGS sequence"/>
</dbReference>
<sequence>MKPTKLFAASLALFFAFGACTNSKENKTAKTAKQQKPNIVYILADDLGYGDLSCYGQSLFQTPHLDKMAAEGMLFTQHYAGSTVCAPSRSSLMTGQTTGHTPIRGNKEWQPEGQWPMPAASFTMAEMLKQAGYVTGGFGKWGLGYPGSEGDPNMQGFDKFYGYNCQRMAHNYYPAHLWDNQEKVMLEGNTGDKFEDYAAEMIHERALQFIEKNKDKPFFLFYPNVIPHAELLLPEANLAEFRGKFLPEKKFKGAEPGDKGFRTGSYGTQPEAHAAFAAMVTLLDKQVGEVLSKLKELGLDENTIVMFSSDNGPHLEGGADPDYFNSNGPLKGYKRDLYEGGIREPMIAWWPGKIKAGTSTDHVSAFWDIMPTVAELAGIEAPENIDGISFLPTLLSQDNQNQHDYLYWEFHEKGGRKALRKGDWKLVQYNVLNPDKITTELYNVVADPGEEKNLAAKKPEMIKELLELMKNARTESDIYTFESKTEIK</sequence>
<dbReference type="PROSITE" id="PS51257">
    <property type="entry name" value="PROKAR_LIPOPROTEIN"/>
    <property type="match status" value="1"/>
</dbReference>
<dbReference type="EMBL" id="JAPOHD010000029">
    <property type="protein sequence ID" value="MCY1721833.1"/>
    <property type="molecule type" value="Genomic_DNA"/>
</dbReference>
<evidence type="ECO:0000313" key="3">
    <source>
        <dbReference type="EMBL" id="MCY1721833.1"/>
    </source>
</evidence>
<dbReference type="InterPro" id="IPR000917">
    <property type="entry name" value="Sulfatase_N"/>
</dbReference>
<feature type="domain" description="Sulfatase N-terminal" evidence="2">
    <location>
        <begin position="37"/>
        <end position="379"/>
    </location>
</feature>
<keyword evidence="4" id="KW-1185">Reference proteome</keyword>
<dbReference type="CDD" id="cd16145">
    <property type="entry name" value="ARS_like"/>
    <property type="match status" value="1"/>
</dbReference>
<feature type="chain" id="PRO_5040938290" evidence="1">
    <location>
        <begin position="22"/>
        <end position="488"/>
    </location>
</feature>
<dbReference type="Gene3D" id="3.40.720.10">
    <property type="entry name" value="Alkaline Phosphatase, subunit A"/>
    <property type="match status" value="1"/>
</dbReference>
<accession>A0A9X3F7B5</accession>
<evidence type="ECO:0000259" key="2">
    <source>
        <dbReference type="Pfam" id="PF00884"/>
    </source>
</evidence>
<dbReference type="RefSeq" id="WP_343334162.1">
    <property type="nucleotide sequence ID" value="NZ_JAPOHD010000029.1"/>
</dbReference>
<dbReference type="SUPFAM" id="SSF53649">
    <property type="entry name" value="Alkaline phosphatase-like"/>
    <property type="match status" value="1"/>
</dbReference>
<proteinExistence type="predicted"/>
<organism evidence="3 4">
    <name type="scientific">Draconibacterium aestuarii</name>
    <dbReference type="NCBI Taxonomy" id="2998507"/>
    <lineage>
        <taxon>Bacteria</taxon>
        <taxon>Pseudomonadati</taxon>
        <taxon>Bacteroidota</taxon>
        <taxon>Bacteroidia</taxon>
        <taxon>Marinilabiliales</taxon>
        <taxon>Prolixibacteraceae</taxon>
        <taxon>Draconibacterium</taxon>
    </lineage>
</organism>
<dbReference type="Pfam" id="PF00884">
    <property type="entry name" value="Sulfatase"/>
    <property type="match status" value="1"/>
</dbReference>
<dbReference type="InterPro" id="IPR017850">
    <property type="entry name" value="Alkaline_phosphatase_core_sf"/>
</dbReference>
<protein>
    <submittedName>
        <fullName evidence="3">Arylsulfatase</fullName>
    </submittedName>
</protein>
<keyword evidence="1" id="KW-0732">Signal</keyword>
<dbReference type="AlphaFoldDB" id="A0A9X3F7B5"/>
<dbReference type="PANTHER" id="PTHR43751">
    <property type="entry name" value="SULFATASE"/>
    <property type="match status" value="1"/>
</dbReference>
<dbReference type="Gene3D" id="3.30.1120.10">
    <property type="match status" value="1"/>
</dbReference>
<dbReference type="InterPro" id="IPR052701">
    <property type="entry name" value="GAG_Ulvan_Degrading_Sulfatases"/>
</dbReference>
<evidence type="ECO:0000313" key="4">
    <source>
        <dbReference type="Proteomes" id="UP001145087"/>
    </source>
</evidence>
<feature type="signal peptide" evidence="1">
    <location>
        <begin position="1"/>
        <end position="21"/>
    </location>
</feature>